<dbReference type="NCBIfam" id="TIGR01494">
    <property type="entry name" value="ATPase_P-type"/>
    <property type="match status" value="1"/>
</dbReference>
<dbReference type="InterPro" id="IPR001757">
    <property type="entry name" value="P_typ_ATPase"/>
</dbReference>
<feature type="domain" description="P-type ATPase A" evidence="9">
    <location>
        <begin position="136"/>
        <end position="235"/>
    </location>
</feature>
<dbReference type="InterPro" id="IPR036412">
    <property type="entry name" value="HAD-like_sf"/>
</dbReference>
<dbReference type="Pfam" id="PF00122">
    <property type="entry name" value="E1-E2_ATPase"/>
    <property type="match status" value="1"/>
</dbReference>
<dbReference type="SFLD" id="SFLDF00027">
    <property type="entry name" value="p-type_atpase"/>
    <property type="match status" value="1"/>
</dbReference>
<evidence type="ECO:0000256" key="6">
    <source>
        <dbReference type="ARBA" id="ARBA00023136"/>
    </source>
</evidence>
<dbReference type="InterPro" id="IPR044492">
    <property type="entry name" value="P_typ_ATPase_HD_dom"/>
</dbReference>
<comment type="caution">
    <text evidence="10">The sequence shown here is derived from an EMBL/GenBank/DDBJ whole genome shotgun (WGS) entry which is preliminary data.</text>
</comment>
<dbReference type="SUPFAM" id="SSF81653">
    <property type="entry name" value="Calcium ATPase, transduction domain A"/>
    <property type="match status" value="1"/>
</dbReference>
<keyword evidence="7" id="KW-0479">Metal-binding</keyword>
<evidence type="ECO:0000256" key="5">
    <source>
        <dbReference type="ARBA" id="ARBA00022989"/>
    </source>
</evidence>
<feature type="transmembrane region" description="Helical" evidence="7">
    <location>
        <begin position="81"/>
        <end position="114"/>
    </location>
</feature>
<feature type="transmembrane region" description="Helical" evidence="7">
    <location>
        <begin position="252"/>
        <end position="273"/>
    </location>
</feature>
<evidence type="ECO:0000256" key="4">
    <source>
        <dbReference type="ARBA" id="ARBA00022967"/>
    </source>
</evidence>
<comment type="subcellular location">
    <subcellularLocation>
        <location evidence="1">Cell membrane</location>
        <topology evidence="1">Multi-pass membrane protein</topology>
    </subcellularLocation>
</comment>
<feature type="region of interest" description="Disordered" evidence="8">
    <location>
        <begin position="1"/>
        <end position="24"/>
    </location>
</feature>
<evidence type="ECO:0000256" key="2">
    <source>
        <dbReference type="ARBA" id="ARBA00006024"/>
    </source>
</evidence>
<dbReference type="PANTHER" id="PTHR48085">
    <property type="entry name" value="CADMIUM/ZINC-TRANSPORTING ATPASE HMA2-RELATED"/>
    <property type="match status" value="1"/>
</dbReference>
<dbReference type="InterPro" id="IPR023214">
    <property type="entry name" value="HAD_sf"/>
</dbReference>
<feature type="transmembrane region" description="Helical" evidence="7">
    <location>
        <begin position="30"/>
        <end position="50"/>
    </location>
</feature>
<dbReference type="InterPro" id="IPR051014">
    <property type="entry name" value="Cation_Transport_ATPase_IB"/>
</dbReference>
<proteinExistence type="inferred from homology"/>
<dbReference type="SUPFAM" id="SSF56784">
    <property type="entry name" value="HAD-like"/>
    <property type="match status" value="1"/>
</dbReference>
<name>A0ABS1SRJ1_9MICO</name>
<dbReference type="RefSeq" id="WP_202382793.1">
    <property type="nucleotide sequence ID" value="NZ_BAAAMA010000010.1"/>
</dbReference>
<dbReference type="PANTHER" id="PTHR48085:SF5">
    <property type="entry name" value="CADMIUM_ZINC-TRANSPORTING ATPASE HMA4-RELATED"/>
    <property type="match status" value="1"/>
</dbReference>
<dbReference type="Gene3D" id="3.40.1110.10">
    <property type="entry name" value="Calcium-transporting ATPase, cytoplasmic domain N"/>
    <property type="match status" value="1"/>
</dbReference>
<protein>
    <submittedName>
        <fullName evidence="10">Cadmium-translocating P-type ATPase</fullName>
    </submittedName>
</protein>
<dbReference type="SFLD" id="SFLDG00002">
    <property type="entry name" value="C1.7:_P-type_atpase_like"/>
    <property type="match status" value="1"/>
</dbReference>
<reference evidence="10 11" key="1">
    <citation type="submission" date="2018-09" db="EMBL/GenBank/DDBJ databases">
        <title>Comparative genomics of Leucobacter spp.</title>
        <authorList>
            <person name="Reis A.C."/>
            <person name="Kolvenbach B.A."/>
            <person name="Corvini P.F.X."/>
            <person name="Nunes O.C."/>
        </authorList>
    </citation>
    <scope>NUCLEOTIDE SEQUENCE [LARGE SCALE GENOMIC DNA]</scope>
    <source>
        <strain evidence="10 11">L-1</strain>
    </source>
</reference>
<dbReference type="InterPro" id="IPR023299">
    <property type="entry name" value="ATPase_P-typ_cyto_dom_N"/>
</dbReference>
<keyword evidence="6 7" id="KW-0472">Membrane</keyword>
<dbReference type="NCBIfam" id="TIGR01525">
    <property type="entry name" value="ATPase-IB_hvy"/>
    <property type="match status" value="1"/>
</dbReference>
<dbReference type="InterPro" id="IPR059000">
    <property type="entry name" value="ATPase_P-type_domA"/>
</dbReference>
<dbReference type="SFLD" id="SFLDS00003">
    <property type="entry name" value="Haloacid_Dehalogenase"/>
    <property type="match status" value="1"/>
</dbReference>
<dbReference type="Pfam" id="PF00702">
    <property type="entry name" value="Hydrolase"/>
    <property type="match status" value="1"/>
</dbReference>
<feature type="transmembrane region" description="Helical" evidence="7">
    <location>
        <begin position="285"/>
        <end position="312"/>
    </location>
</feature>
<keyword evidence="4" id="KW-1278">Translocase</keyword>
<dbReference type="EMBL" id="QYAD01000004">
    <property type="protein sequence ID" value="MBL3690624.1"/>
    <property type="molecule type" value="Genomic_DNA"/>
</dbReference>
<dbReference type="Proteomes" id="UP001646141">
    <property type="component" value="Unassembled WGS sequence"/>
</dbReference>
<dbReference type="InterPro" id="IPR008250">
    <property type="entry name" value="ATPase_P-typ_transduc_dom_A_sf"/>
</dbReference>
<feature type="transmembrane region" description="Helical" evidence="7">
    <location>
        <begin position="584"/>
        <end position="611"/>
    </location>
</feature>
<feature type="transmembrane region" description="Helical" evidence="7">
    <location>
        <begin position="57"/>
        <end position="75"/>
    </location>
</feature>
<keyword evidence="7" id="KW-0547">Nucleotide-binding</keyword>
<evidence type="ECO:0000256" key="8">
    <source>
        <dbReference type="SAM" id="MobiDB-lite"/>
    </source>
</evidence>
<keyword evidence="3 7" id="KW-0812">Transmembrane</keyword>
<evidence type="ECO:0000256" key="3">
    <source>
        <dbReference type="ARBA" id="ARBA00022692"/>
    </source>
</evidence>
<dbReference type="PROSITE" id="PS00154">
    <property type="entry name" value="ATPASE_E1_E2"/>
    <property type="match status" value="1"/>
</dbReference>
<keyword evidence="7" id="KW-0067">ATP-binding</keyword>
<accession>A0ABS1SRJ1</accession>
<dbReference type="InterPro" id="IPR027256">
    <property type="entry name" value="P-typ_ATPase_IB"/>
</dbReference>
<evidence type="ECO:0000256" key="7">
    <source>
        <dbReference type="RuleBase" id="RU362081"/>
    </source>
</evidence>
<dbReference type="PRINTS" id="PR00119">
    <property type="entry name" value="CATATPASE"/>
</dbReference>
<organism evidence="10 11">
    <name type="scientific">Leucobacter chromiireducens subsp. chromiireducens</name>
    <dbReference type="NCBI Taxonomy" id="660067"/>
    <lineage>
        <taxon>Bacteria</taxon>
        <taxon>Bacillati</taxon>
        <taxon>Actinomycetota</taxon>
        <taxon>Actinomycetes</taxon>
        <taxon>Micrococcales</taxon>
        <taxon>Microbacteriaceae</taxon>
        <taxon>Leucobacter</taxon>
    </lineage>
</organism>
<evidence type="ECO:0000259" key="9">
    <source>
        <dbReference type="Pfam" id="PF00122"/>
    </source>
</evidence>
<dbReference type="Gene3D" id="2.70.150.10">
    <property type="entry name" value="Calcium-transporting ATPase, cytoplasmic transduction domain A"/>
    <property type="match status" value="1"/>
</dbReference>
<keyword evidence="7" id="KW-1003">Cell membrane</keyword>
<dbReference type="Gene3D" id="3.40.50.1000">
    <property type="entry name" value="HAD superfamily/HAD-like"/>
    <property type="match status" value="1"/>
</dbReference>
<keyword evidence="11" id="KW-1185">Reference proteome</keyword>
<keyword evidence="5 7" id="KW-1133">Transmembrane helix</keyword>
<comment type="similarity">
    <text evidence="2 7">Belongs to the cation transport ATPase (P-type) (TC 3.A.3) family. Type IB subfamily.</text>
</comment>
<dbReference type="InterPro" id="IPR018303">
    <property type="entry name" value="ATPase_P-typ_P_site"/>
</dbReference>
<evidence type="ECO:0000256" key="1">
    <source>
        <dbReference type="ARBA" id="ARBA00004651"/>
    </source>
</evidence>
<evidence type="ECO:0000313" key="11">
    <source>
        <dbReference type="Proteomes" id="UP001646141"/>
    </source>
</evidence>
<gene>
    <name evidence="10" type="primary">cadA</name>
    <name evidence="10" type="ORF">D3226_11760</name>
</gene>
<evidence type="ECO:0000313" key="10">
    <source>
        <dbReference type="EMBL" id="MBL3690624.1"/>
    </source>
</evidence>
<sequence>MSEDCCTPSPTAEKKPRSPTQPSWWRDPTMLVPLAAGLTLIVGVAIEFLGFKIASEAAFLVAVALGGSTFTPRALRKLGSGVLTIGLLMTIAAVGAIALGQLAEAAMLAFLFAFAEALEHRAMRHARDGVYTLLTLLPETTYIVAAGEAREVPVAQLRVGDLILLRAGDRVPTDAVIESGNSTVDASAVTGESIPVAVGPGDALLAGSLNNSGALRLTATAPGSDSSLTHTVTLVREAQAQKGERARLADRIARPLVPTILGLAAVVAILGLWSDDPRAWLERALIVLVAASPCALAISVPVTVISAIGALARLGIVVTSGSAFERLGGIRTIAFDKTGTLTAGTPRIVACHAAEGRVPEQVLSWAAAVERDSGHPLAAAFAAAVPHALPATAVREHPGQGVAGMVDGVAVRVGSSRWISPGALAERTDELAADGMTVVVVERAGAPVGVIGVRDELRADAARTVRQLTAQGLRTLMLTGDNARTARALGDAAGITDVRAEQLPADKAAAVRTLSEDAPTAMVGDGMNDAPALATATVGIALGTAGSAAAVEAADVALAGHTLSAIPIMLAHAKRSRGIMTQNIVLSIGIIAVLVPLALSGVLSLGGVVLVHEIAEVVVIANGLRAARLGGSAGAIPGDAGE</sequence>
<dbReference type="NCBIfam" id="TIGR01512">
    <property type="entry name" value="ATPase-IB2_Cd"/>
    <property type="match status" value="1"/>
</dbReference>